<protein>
    <submittedName>
        <fullName evidence="1">Uncharacterized protein</fullName>
    </submittedName>
</protein>
<dbReference type="AlphaFoldDB" id="A0A072NXW4"/>
<keyword evidence="2" id="KW-1185">Reference proteome</keyword>
<name>A0A072NXW4_9EURO</name>
<dbReference type="HOGENOM" id="CLU_1981604_0_0_1"/>
<dbReference type="EMBL" id="AMGV01000018">
    <property type="protein sequence ID" value="KEF52451.1"/>
    <property type="molecule type" value="Genomic_DNA"/>
</dbReference>
<proteinExistence type="predicted"/>
<evidence type="ECO:0000313" key="1">
    <source>
        <dbReference type="EMBL" id="KEF52451.1"/>
    </source>
</evidence>
<accession>A0A072NXW4</accession>
<organism evidence="1 2">
    <name type="scientific">Exophiala aquamarina CBS 119918</name>
    <dbReference type="NCBI Taxonomy" id="1182545"/>
    <lineage>
        <taxon>Eukaryota</taxon>
        <taxon>Fungi</taxon>
        <taxon>Dikarya</taxon>
        <taxon>Ascomycota</taxon>
        <taxon>Pezizomycotina</taxon>
        <taxon>Eurotiomycetes</taxon>
        <taxon>Chaetothyriomycetidae</taxon>
        <taxon>Chaetothyriales</taxon>
        <taxon>Herpotrichiellaceae</taxon>
        <taxon>Exophiala</taxon>
    </lineage>
</organism>
<dbReference type="Proteomes" id="UP000027920">
    <property type="component" value="Unassembled WGS sequence"/>
</dbReference>
<comment type="caution">
    <text evidence="1">The sequence shown here is derived from an EMBL/GenBank/DDBJ whole genome shotgun (WGS) entry which is preliminary data.</text>
</comment>
<dbReference type="RefSeq" id="XP_013255041.1">
    <property type="nucleotide sequence ID" value="XM_013399587.1"/>
</dbReference>
<dbReference type="OrthoDB" id="4763033at2759"/>
<reference evidence="1 2" key="1">
    <citation type="submission" date="2013-03" db="EMBL/GenBank/DDBJ databases">
        <title>The Genome Sequence of Exophiala aquamarina CBS 119918.</title>
        <authorList>
            <consortium name="The Broad Institute Genomics Platform"/>
            <person name="Cuomo C."/>
            <person name="de Hoog S."/>
            <person name="Gorbushina A."/>
            <person name="Walker B."/>
            <person name="Young S.K."/>
            <person name="Zeng Q."/>
            <person name="Gargeya S."/>
            <person name="Fitzgerald M."/>
            <person name="Haas B."/>
            <person name="Abouelleil A."/>
            <person name="Allen A.W."/>
            <person name="Alvarado L."/>
            <person name="Arachchi H.M."/>
            <person name="Berlin A.M."/>
            <person name="Chapman S.B."/>
            <person name="Gainer-Dewar J."/>
            <person name="Goldberg J."/>
            <person name="Griggs A."/>
            <person name="Gujja S."/>
            <person name="Hansen M."/>
            <person name="Howarth C."/>
            <person name="Imamovic A."/>
            <person name="Ireland A."/>
            <person name="Larimer J."/>
            <person name="McCowan C."/>
            <person name="Murphy C."/>
            <person name="Pearson M."/>
            <person name="Poon T.W."/>
            <person name="Priest M."/>
            <person name="Roberts A."/>
            <person name="Saif S."/>
            <person name="Shea T."/>
            <person name="Sisk P."/>
            <person name="Sykes S."/>
            <person name="Wortman J."/>
            <person name="Nusbaum C."/>
            <person name="Birren B."/>
        </authorList>
    </citation>
    <scope>NUCLEOTIDE SEQUENCE [LARGE SCALE GENOMIC DNA]</scope>
    <source>
        <strain evidence="1 2">CBS 119918</strain>
    </source>
</reference>
<dbReference type="VEuPathDB" id="FungiDB:A1O9_11692"/>
<sequence length="126" mass="13911">MAADKVPILTQTALASDGWITSADSDLASGAQAHYHADFSESFPLISGEMTVYTSTDLDELNLVAQKYRSRNKGCYSTKYPSQFIIPKEHTKVKAEYSTGSLGFEKTFLIMKGMQDDGIYEEFSSS</sequence>
<evidence type="ECO:0000313" key="2">
    <source>
        <dbReference type="Proteomes" id="UP000027920"/>
    </source>
</evidence>
<dbReference type="GeneID" id="25286589"/>
<gene>
    <name evidence="1" type="ORF">A1O9_11692</name>
</gene>